<dbReference type="InterPro" id="IPR009389">
    <property type="entry name" value="DUF1045"/>
</dbReference>
<proteinExistence type="predicted"/>
<comment type="caution">
    <text evidence="1">The sequence shown here is derived from an EMBL/GenBank/DDBJ whole genome shotgun (WGS) entry which is preliminary data.</text>
</comment>
<name>A0A549T395_9HYPH</name>
<dbReference type="Pfam" id="PF06299">
    <property type="entry name" value="DUF1045"/>
    <property type="match status" value="1"/>
</dbReference>
<dbReference type="Proteomes" id="UP000316801">
    <property type="component" value="Unassembled WGS sequence"/>
</dbReference>
<keyword evidence="2" id="KW-1185">Reference proteome</keyword>
<protein>
    <submittedName>
        <fullName evidence="1">DUF1045 domain-containing protein</fullName>
    </submittedName>
</protein>
<evidence type="ECO:0000313" key="1">
    <source>
        <dbReference type="EMBL" id="TRL36343.1"/>
    </source>
</evidence>
<dbReference type="PIRSF" id="PIRSF033328">
    <property type="entry name" value="Phest_Mll4975"/>
    <property type="match status" value="1"/>
</dbReference>
<evidence type="ECO:0000313" key="2">
    <source>
        <dbReference type="Proteomes" id="UP000316801"/>
    </source>
</evidence>
<dbReference type="RefSeq" id="WP_143126595.1">
    <property type="nucleotide sequence ID" value="NZ_VJMG01000055.1"/>
</dbReference>
<gene>
    <name evidence="1" type="ORF">FNA46_18010</name>
</gene>
<dbReference type="EMBL" id="VJMG01000055">
    <property type="protein sequence ID" value="TRL36343.1"/>
    <property type="molecule type" value="Genomic_DNA"/>
</dbReference>
<dbReference type="NCBIfam" id="TIGR03223">
    <property type="entry name" value="Phn_opern_protn"/>
    <property type="match status" value="1"/>
</dbReference>
<organism evidence="1 2">
    <name type="scientific">Rhizobium straminoryzae</name>
    <dbReference type="NCBI Taxonomy" id="1387186"/>
    <lineage>
        <taxon>Bacteria</taxon>
        <taxon>Pseudomonadati</taxon>
        <taxon>Pseudomonadota</taxon>
        <taxon>Alphaproteobacteria</taxon>
        <taxon>Hyphomicrobiales</taxon>
        <taxon>Rhizobiaceae</taxon>
        <taxon>Rhizobium/Agrobacterium group</taxon>
        <taxon>Rhizobium</taxon>
    </lineage>
</organism>
<sequence length="237" mass="26354">MRHAVYFAPPQDDPLNRAAALWLGRDAFSEQGISPPADSGLPLEEWQALTAEPRRYGFHATLKAPFTLSSEKTVEDLAEAFDTFCNRTAPVTIPKLCLAGIGPFFALVPDGDSQAIDALCAEITRAFEPFRAPLSPEDVARRKPERLTERQRALLDEWGYPYVFEEFRFHMTLTGPVPEDARPGMRALLESRFSTFIGRPLPIAHLGLFVEPTRGAPFRVDRHAPLGGTPNTDRSHA</sequence>
<reference evidence="1 2" key="1">
    <citation type="submission" date="2019-07" db="EMBL/GenBank/DDBJ databases">
        <title>Ln-dependent methylotrophs.</title>
        <authorList>
            <person name="Tani A."/>
        </authorList>
    </citation>
    <scope>NUCLEOTIDE SEQUENCE [LARGE SCALE GENOMIC DNA]</scope>
    <source>
        <strain evidence="1 2">SM12</strain>
    </source>
</reference>
<accession>A0A549T395</accession>
<dbReference type="AlphaFoldDB" id="A0A549T395"/>